<dbReference type="EMBL" id="HG793171">
    <property type="protein sequence ID" value="CRL29691.1"/>
    <property type="molecule type" value="Genomic_DNA"/>
</dbReference>
<name>A0A0G4PU53_PENC3</name>
<protein>
    <submittedName>
        <fullName evidence="2">Str. FM013</fullName>
    </submittedName>
</protein>
<evidence type="ECO:0000256" key="1">
    <source>
        <dbReference type="SAM" id="MobiDB-lite"/>
    </source>
</evidence>
<proteinExistence type="predicted"/>
<accession>A0A0G4PU53</accession>
<dbReference type="Proteomes" id="UP000053732">
    <property type="component" value="Unassembled WGS sequence"/>
</dbReference>
<evidence type="ECO:0000313" key="3">
    <source>
        <dbReference type="Proteomes" id="UP000053732"/>
    </source>
</evidence>
<gene>
    <name evidence="2" type="ORF">PCAMFM013_S038g000094</name>
</gene>
<dbReference type="AlphaFoldDB" id="A0A0G4PU53"/>
<reference evidence="2 3" key="1">
    <citation type="journal article" date="2014" name="Nat. Commun.">
        <title>Multiple recent horizontal transfers of a large genomic region in cheese making fungi.</title>
        <authorList>
            <person name="Cheeseman K."/>
            <person name="Ropars J."/>
            <person name="Renault P."/>
            <person name="Dupont J."/>
            <person name="Gouzy J."/>
            <person name="Branca A."/>
            <person name="Abraham A.L."/>
            <person name="Ceppi M."/>
            <person name="Conseiller E."/>
            <person name="Debuchy R."/>
            <person name="Malagnac F."/>
            <person name="Goarin A."/>
            <person name="Silar P."/>
            <person name="Lacoste S."/>
            <person name="Sallet E."/>
            <person name="Bensimon A."/>
            <person name="Giraud T."/>
            <person name="Brygoo Y."/>
        </authorList>
    </citation>
    <scope>NUCLEOTIDE SEQUENCE [LARGE SCALE GENOMIC DNA]</scope>
    <source>
        <strain evidence="3">FM 013</strain>
    </source>
</reference>
<feature type="region of interest" description="Disordered" evidence="1">
    <location>
        <begin position="56"/>
        <end position="81"/>
    </location>
</feature>
<sequence>MIIAMLPLQTWTPEYLHASSDFGCVYFSWALPRKGPDNKEDKRPLMPKECEMQVPRKDAATNALDAGPTSALPMQPNLSGR</sequence>
<evidence type="ECO:0000313" key="2">
    <source>
        <dbReference type="EMBL" id="CRL29691.1"/>
    </source>
</evidence>
<organism evidence="2 3">
    <name type="scientific">Penicillium camemberti (strain FM 013)</name>
    <dbReference type="NCBI Taxonomy" id="1429867"/>
    <lineage>
        <taxon>Eukaryota</taxon>
        <taxon>Fungi</taxon>
        <taxon>Dikarya</taxon>
        <taxon>Ascomycota</taxon>
        <taxon>Pezizomycotina</taxon>
        <taxon>Eurotiomycetes</taxon>
        <taxon>Eurotiomycetidae</taxon>
        <taxon>Eurotiales</taxon>
        <taxon>Aspergillaceae</taxon>
        <taxon>Penicillium</taxon>
    </lineage>
</organism>
<keyword evidence="3" id="KW-1185">Reference proteome</keyword>